<evidence type="ECO:0000313" key="3">
    <source>
        <dbReference type="Proteomes" id="UP000217736"/>
    </source>
</evidence>
<keyword evidence="1" id="KW-1133">Transmembrane helix</keyword>
<dbReference type="AlphaFoldDB" id="A0A1Z4EIX4"/>
<reference evidence="3" key="1">
    <citation type="submission" date="2017-06" db="EMBL/GenBank/DDBJ databases">
        <title>Complete Genome Sequence of Mycobacterium shigaense.</title>
        <authorList>
            <person name="Fukano H."/>
            <person name="Yoshida M."/>
            <person name="Kazumi Y."/>
            <person name="Ogura Y."/>
            <person name="Mitarai S."/>
            <person name="Hayashi T."/>
            <person name="Hoshino Y."/>
        </authorList>
    </citation>
    <scope>NUCLEOTIDE SEQUENCE [LARGE SCALE GENOMIC DNA]</scope>
    <source>
        <strain evidence="3">UN-152</strain>
    </source>
</reference>
<dbReference type="KEGG" id="mshg:MSG_02706"/>
<evidence type="ECO:0000313" key="2">
    <source>
        <dbReference type="EMBL" id="BAX92850.1"/>
    </source>
</evidence>
<gene>
    <name evidence="2" type="ORF">MSG_02706</name>
</gene>
<keyword evidence="3" id="KW-1185">Reference proteome</keyword>
<evidence type="ECO:0000256" key="1">
    <source>
        <dbReference type="SAM" id="Phobius"/>
    </source>
</evidence>
<dbReference type="OrthoDB" id="5116562at2"/>
<protein>
    <submittedName>
        <fullName evidence="2">Uncharacterized protein</fullName>
    </submittedName>
</protein>
<organism evidence="2 3">
    <name type="scientific">Mycobacterium shigaense</name>
    <dbReference type="NCBI Taxonomy" id="722731"/>
    <lineage>
        <taxon>Bacteria</taxon>
        <taxon>Bacillati</taxon>
        <taxon>Actinomycetota</taxon>
        <taxon>Actinomycetes</taxon>
        <taxon>Mycobacteriales</taxon>
        <taxon>Mycobacteriaceae</taxon>
        <taxon>Mycobacterium</taxon>
        <taxon>Mycobacterium simiae complex</taxon>
    </lineage>
</organism>
<dbReference type="EMBL" id="AP018164">
    <property type="protein sequence ID" value="BAX92850.1"/>
    <property type="molecule type" value="Genomic_DNA"/>
</dbReference>
<sequence>MRRRLRWILIATAITAVLAAATTGVFWYRRTTGGLLTTTPAPPASLVRFIGTRVIATVAVDANGHPANGYRLAPAPRDPAGVSEVFGCDASRAAIADNIYSCAPSAAGADVCWPSERHSLLCLDDPWAKTLHRVVQTSPLPNVHPTATPAPFALLLDDGTQCRLRNGGASGGRDDGLVGAYGCPGETPAVLVAATPNPGTPAIDRSQTIWTVKVGSLGPSDAHFPPPQTRTVATAWFAGDP</sequence>
<accession>A0A1Z4EIX4</accession>
<dbReference type="Proteomes" id="UP000217736">
    <property type="component" value="Chromosome"/>
</dbReference>
<dbReference type="RefSeq" id="WP_142404516.1">
    <property type="nucleotide sequence ID" value="NZ_AP018164.1"/>
</dbReference>
<keyword evidence="1" id="KW-0472">Membrane</keyword>
<proteinExistence type="predicted"/>
<feature type="transmembrane region" description="Helical" evidence="1">
    <location>
        <begin position="7"/>
        <end position="28"/>
    </location>
</feature>
<keyword evidence="1" id="KW-0812">Transmembrane</keyword>
<name>A0A1Z4EIX4_9MYCO</name>